<dbReference type="InterPro" id="IPR014047">
    <property type="entry name" value="Chr_Tranpt_l_chain"/>
</dbReference>
<feature type="transmembrane region" description="Helical" evidence="7">
    <location>
        <begin position="188"/>
        <end position="207"/>
    </location>
</feature>
<keyword evidence="9" id="KW-1185">Reference proteome</keyword>
<protein>
    <submittedName>
        <fullName evidence="8">Chromate efflux transporter</fullName>
    </submittedName>
</protein>
<dbReference type="Pfam" id="PF02417">
    <property type="entry name" value="Chromate_transp"/>
    <property type="match status" value="2"/>
</dbReference>
<keyword evidence="4 7" id="KW-0812">Transmembrane</keyword>
<evidence type="ECO:0000256" key="3">
    <source>
        <dbReference type="ARBA" id="ARBA00022475"/>
    </source>
</evidence>
<name>A0A915YFI0_9BACT</name>
<dbReference type="PANTHER" id="PTHR33567:SF3">
    <property type="entry name" value="CHROMATE ION TRANSPORTER (EUROFUNG)"/>
    <property type="match status" value="1"/>
</dbReference>
<evidence type="ECO:0000256" key="1">
    <source>
        <dbReference type="ARBA" id="ARBA00004651"/>
    </source>
</evidence>
<comment type="similarity">
    <text evidence="2">Belongs to the chromate ion transporter (CHR) (TC 2.A.51) family.</text>
</comment>
<feature type="transmembrane region" description="Helical" evidence="7">
    <location>
        <begin position="112"/>
        <end position="132"/>
    </location>
</feature>
<feature type="transmembrane region" description="Helical" evidence="7">
    <location>
        <begin position="349"/>
        <end position="382"/>
    </location>
</feature>
<dbReference type="GO" id="GO:0015109">
    <property type="term" value="F:chromate transmembrane transporter activity"/>
    <property type="evidence" value="ECO:0007669"/>
    <property type="project" value="InterPro"/>
</dbReference>
<keyword evidence="6 7" id="KW-0472">Membrane</keyword>
<feature type="transmembrane region" description="Helical" evidence="7">
    <location>
        <begin position="309"/>
        <end position="329"/>
    </location>
</feature>
<evidence type="ECO:0000256" key="6">
    <source>
        <dbReference type="ARBA" id="ARBA00023136"/>
    </source>
</evidence>
<dbReference type="AlphaFoldDB" id="A0A915YFI0"/>
<dbReference type="InterPro" id="IPR003370">
    <property type="entry name" value="Chromate_transpt"/>
</dbReference>
<gene>
    <name evidence="8" type="ORF">AsAng_0028940</name>
</gene>
<proteinExistence type="inferred from homology"/>
<evidence type="ECO:0000313" key="8">
    <source>
        <dbReference type="EMBL" id="BDS12179.1"/>
    </source>
</evidence>
<dbReference type="EMBL" id="AP026867">
    <property type="protein sequence ID" value="BDS12179.1"/>
    <property type="molecule type" value="Genomic_DNA"/>
</dbReference>
<organism evidence="8 9">
    <name type="scientific">Aureispira anguillae</name>
    <dbReference type="NCBI Taxonomy" id="2864201"/>
    <lineage>
        <taxon>Bacteria</taxon>
        <taxon>Pseudomonadati</taxon>
        <taxon>Bacteroidota</taxon>
        <taxon>Saprospiria</taxon>
        <taxon>Saprospirales</taxon>
        <taxon>Saprospiraceae</taxon>
        <taxon>Aureispira</taxon>
    </lineage>
</organism>
<dbReference type="Proteomes" id="UP001060919">
    <property type="component" value="Chromosome"/>
</dbReference>
<dbReference type="PIRSF" id="PIRSF004810">
    <property type="entry name" value="ChrA"/>
    <property type="match status" value="1"/>
</dbReference>
<evidence type="ECO:0000313" key="9">
    <source>
        <dbReference type="Proteomes" id="UP001060919"/>
    </source>
</evidence>
<dbReference type="PANTHER" id="PTHR33567">
    <property type="entry name" value="CHROMATE ION TRANSPORTER (EUROFUNG)"/>
    <property type="match status" value="1"/>
</dbReference>
<evidence type="ECO:0000256" key="7">
    <source>
        <dbReference type="SAM" id="Phobius"/>
    </source>
</evidence>
<accession>A0A915YFI0</accession>
<keyword evidence="5 7" id="KW-1133">Transmembrane helix</keyword>
<evidence type="ECO:0000256" key="2">
    <source>
        <dbReference type="ARBA" id="ARBA00005262"/>
    </source>
</evidence>
<dbReference type="RefSeq" id="WP_264793285.1">
    <property type="nucleotide sequence ID" value="NZ_AP026867.1"/>
</dbReference>
<feature type="transmembrane region" description="Helical" evidence="7">
    <location>
        <begin position="214"/>
        <end position="232"/>
    </location>
</feature>
<feature type="transmembrane region" description="Helical" evidence="7">
    <location>
        <begin position="144"/>
        <end position="176"/>
    </location>
</feature>
<keyword evidence="3" id="KW-1003">Cell membrane</keyword>
<feature type="transmembrane region" description="Helical" evidence="7">
    <location>
        <begin position="275"/>
        <end position="297"/>
    </location>
</feature>
<dbReference type="NCBIfam" id="TIGR00937">
    <property type="entry name" value="2A51"/>
    <property type="match status" value="1"/>
</dbReference>
<feature type="transmembrane region" description="Helical" evidence="7">
    <location>
        <begin position="76"/>
        <end position="100"/>
    </location>
</feature>
<comment type="subcellular location">
    <subcellularLocation>
        <location evidence="1">Cell membrane</location>
        <topology evidence="1">Multi-pass membrane protein</topology>
    </subcellularLocation>
</comment>
<dbReference type="KEGG" id="aup:AsAng_0028940"/>
<dbReference type="GO" id="GO:0005886">
    <property type="term" value="C:plasma membrane"/>
    <property type="evidence" value="ECO:0007669"/>
    <property type="project" value="UniProtKB-SubCell"/>
</dbReference>
<reference evidence="8" key="1">
    <citation type="submission" date="2022-09" db="EMBL/GenBank/DDBJ databases">
        <title>Aureispira anguillicida sp. nov., isolated from Leptocephalus of Japanese eel Anguilla japonica.</title>
        <authorList>
            <person name="Yuasa K."/>
            <person name="Mekata T."/>
            <person name="Ikunari K."/>
        </authorList>
    </citation>
    <scope>NUCLEOTIDE SEQUENCE</scope>
    <source>
        <strain evidence="8">EL160426</strain>
    </source>
</reference>
<sequence length="385" mass="41540">MENKKGNLAEVAQVFFKLGCIAFGGPAAHVAMMEEELITKRKWMSRQHFLDLMGATNLIPGPNSTEMTMHCGHERAGVPGLFVAGICFIFPAVVLTGIFASLYVEYGELPAAAPFIFGIKPAVLAIIASAIYKLSKKALKSRALGILGFIVLVVSLMGVNEILALLLAGVFGTLFFTAKKEWLQSPKSFFPILFLQTGGALTAQITATTIFWTFLKVGAILYGSGYVLFAYLDAELVMNGLLSRQELIDAIAAGQFTPGPVLSTATFIGYQMGGWAGAIAATLGMFLPSFLFVWLLNPLVPKMRTSKPLGFFLDSVNVAALAVMVNVLIEMGRETLFVTASWTPDWRAWTIGLISAFLIFGVKKINAMWIVIGGAVLGYLLMLIG</sequence>
<evidence type="ECO:0000256" key="5">
    <source>
        <dbReference type="ARBA" id="ARBA00022989"/>
    </source>
</evidence>
<evidence type="ECO:0000256" key="4">
    <source>
        <dbReference type="ARBA" id="ARBA00022692"/>
    </source>
</evidence>